<comment type="caution">
    <text evidence="1">The sequence shown here is derived from an EMBL/GenBank/DDBJ whole genome shotgun (WGS) entry which is preliminary data.</text>
</comment>
<sequence length="112" mass="12931">MEALQLLFVTLHYKPKNLFSCKNESKFSSDSVKERIRGEKKTERQSYIRFHRCFLREPTAELRPSSSGSFLIRSNATIVFDRRRGISNFYNGKSKSFTSLAEASSASSVKFY</sequence>
<protein>
    <submittedName>
        <fullName evidence="1">Uncharacterized protein</fullName>
    </submittedName>
</protein>
<evidence type="ECO:0000313" key="1">
    <source>
        <dbReference type="EMBL" id="KAI9176771.1"/>
    </source>
</evidence>
<accession>A0AAD5NRQ7</accession>
<gene>
    <name evidence="1" type="ORF">LWI28_006990</name>
</gene>
<name>A0AAD5NRQ7_ACENE</name>
<dbReference type="AlphaFoldDB" id="A0AAD5NRQ7"/>
<reference evidence="1" key="1">
    <citation type="journal article" date="2022" name="Plant J.">
        <title>Strategies of tolerance reflected in two North American maple genomes.</title>
        <authorList>
            <person name="McEvoy S.L."/>
            <person name="Sezen U.U."/>
            <person name="Trouern-Trend A."/>
            <person name="McMahon S.M."/>
            <person name="Schaberg P.G."/>
            <person name="Yang J."/>
            <person name="Wegrzyn J.L."/>
            <person name="Swenson N.G."/>
        </authorList>
    </citation>
    <scope>NUCLEOTIDE SEQUENCE</scope>
    <source>
        <strain evidence="1">91603</strain>
    </source>
</reference>
<keyword evidence="2" id="KW-1185">Reference proteome</keyword>
<organism evidence="1 2">
    <name type="scientific">Acer negundo</name>
    <name type="common">Box elder</name>
    <dbReference type="NCBI Taxonomy" id="4023"/>
    <lineage>
        <taxon>Eukaryota</taxon>
        <taxon>Viridiplantae</taxon>
        <taxon>Streptophyta</taxon>
        <taxon>Embryophyta</taxon>
        <taxon>Tracheophyta</taxon>
        <taxon>Spermatophyta</taxon>
        <taxon>Magnoliopsida</taxon>
        <taxon>eudicotyledons</taxon>
        <taxon>Gunneridae</taxon>
        <taxon>Pentapetalae</taxon>
        <taxon>rosids</taxon>
        <taxon>malvids</taxon>
        <taxon>Sapindales</taxon>
        <taxon>Sapindaceae</taxon>
        <taxon>Hippocastanoideae</taxon>
        <taxon>Acereae</taxon>
        <taxon>Acer</taxon>
    </lineage>
</organism>
<reference evidence="1" key="2">
    <citation type="submission" date="2023-02" db="EMBL/GenBank/DDBJ databases">
        <authorList>
            <person name="Swenson N.G."/>
            <person name="Wegrzyn J.L."/>
            <person name="Mcevoy S.L."/>
        </authorList>
    </citation>
    <scope>NUCLEOTIDE SEQUENCE</scope>
    <source>
        <strain evidence="1">91603</strain>
        <tissue evidence="1">Leaf</tissue>
    </source>
</reference>
<evidence type="ECO:0000313" key="2">
    <source>
        <dbReference type="Proteomes" id="UP001064489"/>
    </source>
</evidence>
<dbReference type="Proteomes" id="UP001064489">
    <property type="component" value="Chromosome 5"/>
</dbReference>
<proteinExistence type="predicted"/>
<dbReference type="EMBL" id="JAJSOW010000102">
    <property type="protein sequence ID" value="KAI9176771.1"/>
    <property type="molecule type" value="Genomic_DNA"/>
</dbReference>